<dbReference type="PANTHER" id="PTHR30561">
    <property type="entry name" value="SMR FAMILY PROTON-DEPENDENT DRUG EFFLUX TRANSPORTER SUGE"/>
    <property type="match status" value="1"/>
</dbReference>
<keyword evidence="6 10" id="KW-0472">Membrane</keyword>
<evidence type="ECO:0000256" key="7">
    <source>
        <dbReference type="ARBA" id="ARBA00038151"/>
    </source>
</evidence>
<organism evidence="11 12">
    <name type="scientific">Alcanivorax jadensis T9</name>
    <dbReference type="NCBI Taxonomy" id="1177181"/>
    <lineage>
        <taxon>Bacteria</taxon>
        <taxon>Pseudomonadati</taxon>
        <taxon>Pseudomonadota</taxon>
        <taxon>Gammaproteobacteria</taxon>
        <taxon>Oceanospirillales</taxon>
        <taxon>Alcanivoracaceae</taxon>
        <taxon>Alcanivorax</taxon>
    </lineage>
</organism>
<evidence type="ECO:0000256" key="2">
    <source>
        <dbReference type="ARBA" id="ARBA00022448"/>
    </source>
</evidence>
<evidence type="ECO:0000256" key="3">
    <source>
        <dbReference type="ARBA" id="ARBA00022475"/>
    </source>
</evidence>
<dbReference type="SUPFAM" id="SSF103481">
    <property type="entry name" value="Multidrug resistance efflux transporter EmrE"/>
    <property type="match status" value="1"/>
</dbReference>
<evidence type="ECO:0000256" key="9">
    <source>
        <dbReference type="RuleBase" id="RU003942"/>
    </source>
</evidence>
<keyword evidence="3" id="KW-1003">Cell membrane</keyword>
<dbReference type="EMBL" id="ARXU01000004">
    <property type="protein sequence ID" value="KGD61635.1"/>
    <property type="molecule type" value="Genomic_DNA"/>
</dbReference>
<proteinExistence type="inferred from homology"/>
<evidence type="ECO:0000256" key="10">
    <source>
        <dbReference type="SAM" id="Phobius"/>
    </source>
</evidence>
<evidence type="ECO:0000256" key="1">
    <source>
        <dbReference type="ARBA" id="ARBA00004651"/>
    </source>
</evidence>
<evidence type="ECO:0000256" key="4">
    <source>
        <dbReference type="ARBA" id="ARBA00022692"/>
    </source>
</evidence>
<feature type="transmembrane region" description="Helical" evidence="10">
    <location>
        <begin position="29"/>
        <end position="47"/>
    </location>
</feature>
<dbReference type="Gene3D" id="1.10.3730.20">
    <property type="match status" value="1"/>
</dbReference>
<evidence type="ECO:0000256" key="6">
    <source>
        <dbReference type="ARBA" id="ARBA00023136"/>
    </source>
</evidence>
<dbReference type="InterPro" id="IPR037185">
    <property type="entry name" value="EmrE-like"/>
</dbReference>
<dbReference type="Proteomes" id="UP000029443">
    <property type="component" value="Unassembled WGS sequence"/>
</dbReference>
<evidence type="ECO:0000256" key="5">
    <source>
        <dbReference type="ARBA" id="ARBA00022989"/>
    </source>
</evidence>
<keyword evidence="2" id="KW-0813">Transport</keyword>
<protein>
    <recommendedName>
        <fullName evidence="8">Guanidinium exporter</fullName>
    </recommendedName>
</protein>
<evidence type="ECO:0000313" key="11">
    <source>
        <dbReference type="EMBL" id="KGD61635.1"/>
    </source>
</evidence>
<dbReference type="Pfam" id="PF00893">
    <property type="entry name" value="Multi_Drug_Res"/>
    <property type="match status" value="1"/>
</dbReference>
<comment type="subcellular location">
    <subcellularLocation>
        <location evidence="1 9">Cell membrane</location>
        <topology evidence="1 9">Multi-pass membrane protein</topology>
    </subcellularLocation>
</comment>
<evidence type="ECO:0000313" key="12">
    <source>
        <dbReference type="Proteomes" id="UP000029443"/>
    </source>
</evidence>
<dbReference type="InterPro" id="IPR000390">
    <property type="entry name" value="Small_drug/metabolite_transptr"/>
</dbReference>
<name>A0ABR4WE28_9GAMM</name>
<evidence type="ECO:0000256" key="8">
    <source>
        <dbReference type="ARBA" id="ARBA00039168"/>
    </source>
</evidence>
<reference evidence="11 12" key="1">
    <citation type="submission" date="2012-09" db="EMBL/GenBank/DDBJ databases">
        <title>Genome Sequence of alkane-degrading Bacterium Alcanivorax jadensis T9.</title>
        <authorList>
            <person name="Lai Q."/>
            <person name="Shao Z."/>
        </authorList>
    </citation>
    <scope>NUCLEOTIDE SEQUENCE [LARGE SCALE GENOMIC DNA]</scope>
    <source>
        <strain evidence="11 12">T9</strain>
    </source>
</reference>
<feature type="transmembrane region" description="Helical" evidence="10">
    <location>
        <begin position="59"/>
        <end position="78"/>
    </location>
</feature>
<accession>A0ABR4WE28</accession>
<keyword evidence="5 10" id="KW-1133">Transmembrane helix</keyword>
<comment type="caution">
    <text evidence="11">The sequence shown here is derived from an EMBL/GenBank/DDBJ whole genome shotgun (WGS) entry which is preliminary data.</text>
</comment>
<gene>
    <name evidence="11" type="ORF">T9A_01584</name>
</gene>
<keyword evidence="4 9" id="KW-0812">Transmembrane</keyword>
<feature type="transmembrane region" description="Helical" evidence="10">
    <location>
        <begin position="84"/>
        <end position="103"/>
    </location>
</feature>
<dbReference type="InterPro" id="IPR045324">
    <property type="entry name" value="Small_multidrug_res"/>
</dbReference>
<dbReference type="PANTHER" id="PTHR30561:SF0">
    <property type="entry name" value="GUANIDINIUM EXPORTER"/>
    <property type="match status" value="1"/>
</dbReference>
<dbReference type="RefSeq" id="WP_035246767.1">
    <property type="nucleotide sequence ID" value="NZ_ARXU01000004.1"/>
</dbReference>
<sequence length="105" mass="10948">MAWALVILAGILESGWALGLKASHGFTRPLPSLLTVIGMAASFWLLAKAMQTLPVGTTYAVWTGMGTIGTVLLGIVLFQDAVNAPRLLCLGLILAGIIGLKVFSP</sequence>
<keyword evidence="12" id="KW-1185">Reference proteome</keyword>
<comment type="similarity">
    <text evidence="7">Belongs to the drug/metabolite transporter (DMT) superfamily. Small multidrug resistance (SMR) (TC 2.A.7.1) family. Gdx/SugE subfamily.</text>
</comment>